<dbReference type="SUPFAM" id="SSF50346">
    <property type="entry name" value="PRC-barrel domain"/>
    <property type="match status" value="1"/>
</dbReference>
<dbReference type="InterPro" id="IPR002676">
    <property type="entry name" value="RimM_N"/>
</dbReference>
<proteinExistence type="inferred from homology"/>
<evidence type="ECO:0000256" key="1">
    <source>
        <dbReference type="ARBA" id="ARBA00022490"/>
    </source>
</evidence>
<evidence type="ECO:0000256" key="2">
    <source>
        <dbReference type="ARBA" id="ARBA00022517"/>
    </source>
</evidence>
<dbReference type="PANTHER" id="PTHR33692:SF1">
    <property type="entry name" value="RIBOSOME MATURATION FACTOR RIMM"/>
    <property type="match status" value="1"/>
</dbReference>
<dbReference type="Pfam" id="PF24986">
    <property type="entry name" value="PRC_RimM"/>
    <property type="match status" value="1"/>
</dbReference>
<dbReference type="NCBIfam" id="TIGR02273">
    <property type="entry name" value="16S_RimM"/>
    <property type="match status" value="1"/>
</dbReference>
<evidence type="ECO:0000256" key="4">
    <source>
        <dbReference type="ARBA" id="ARBA00023186"/>
    </source>
</evidence>
<dbReference type="SUPFAM" id="SSF50447">
    <property type="entry name" value="Translation proteins"/>
    <property type="match status" value="1"/>
</dbReference>
<gene>
    <name evidence="5 8" type="primary">rimM</name>
    <name evidence="8" type="ORF">SR900_10490</name>
</gene>
<dbReference type="RefSeq" id="WP_018625497.1">
    <property type="nucleotide sequence ID" value="NZ_CP140158.1"/>
</dbReference>
<name>A0ABZ0X304_9GAMM</name>
<feature type="domain" description="Ribosome maturation factor RimM PRC barrel" evidence="7">
    <location>
        <begin position="102"/>
        <end position="169"/>
    </location>
</feature>
<evidence type="ECO:0000313" key="9">
    <source>
        <dbReference type="Proteomes" id="UP001324185"/>
    </source>
</evidence>
<dbReference type="InterPro" id="IPR056792">
    <property type="entry name" value="PRC_RimM"/>
</dbReference>
<evidence type="ECO:0000313" key="8">
    <source>
        <dbReference type="EMBL" id="WQG84889.1"/>
    </source>
</evidence>
<organism evidence="8 9">
    <name type="scientific">Kangiella aquimarina</name>
    <dbReference type="NCBI Taxonomy" id="261965"/>
    <lineage>
        <taxon>Bacteria</taxon>
        <taxon>Pseudomonadati</taxon>
        <taxon>Pseudomonadota</taxon>
        <taxon>Gammaproteobacteria</taxon>
        <taxon>Kangiellales</taxon>
        <taxon>Kangiellaceae</taxon>
        <taxon>Kangiella</taxon>
    </lineage>
</organism>
<comment type="subunit">
    <text evidence="5">Binds ribosomal protein uS19.</text>
</comment>
<sequence>MSQAFKPLIVGKLNGASGIKGWVKVYSYTDPKENILNYSPWYLKLDGQWQQVSIINGREQGKTVVAQLEGCNDRNTAESYRGVEIAIEESQLPQLEEGEYYWRDLVGLTVVNMAGEELGTVKKMMETGANDVLVVKTASKEDLLIPYVPEYSVMKVDLDSKQITVDWELDYQS</sequence>
<dbReference type="Gene3D" id="2.30.30.240">
    <property type="entry name" value="PRC-barrel domain"/>
    <property type="match status" value="1"/>
</dbReference>
<comment type="function">
    <text evidence="5">An accessory protein needed during the final step in the assembly of 30S ribosomal subunit, possibly for assembly of the head region. Essential for efficient processing of 16S rRNA. May be needed both before and after RbfA during the maturation of 16S rRNA. It has affinity for free ribosomal 30S subunits but not for 70S ribosomes.</text>
</comment>
<dbReference type="Proteomes" id="UP001324185">
    <property type="component" value="Chromosome"/>
</dbReference>
<dbReference type="Pfam" id="PF01782">
    <property type="entry name" value="RimM"/>
    <property type="match status" value="1"/>
</dbReference>
<dbReference type="HAMAP" id="MF_00014">
    <property type="entry name" value="Ribosome_mat_RimM"/>
    <property type="match status" value="1"/>
</dbReference>
<reference evidence="8 9" key="1">
    <citation type="submission" date="2023-11" db="EMBL/GenBank/DDBJ databases">
        <title>MicrobeMod: A computational toolkit for identifying prokaryotic methylation and restriction-modification with nanopore sequencing.</title>
        <authorList>
            <person name="Crits-Christoph A."/>
            <person name="Kang S.C."/>
            <person name="Lee H."/>
            <person name="Ostrov N."/>
        </authorList>
    </citation>
    <scope>NUCLEOTIDE SEQUENCE [LARGE SCALE GENOMIC DNA]</scope>
    <source>
        <strain evidence="8 9">DSMZ 16071</strain>
    </source>
</reference>
<dbReference type="InterPro" id="IPR036976">
    <property type="entry name" value="RimM_N_sf"/>
</dbReference>
<keyword evidence="2 5" id="KW-0690">Ribosome biogenesis</keyword>
<comment type="domain">
    <text evidence="5">The PRC barrel domain binds ribosomal protein uS19.</text>
</comment>
<comment type="similarity">
    <text evidence="5">Belongs to the RimM family.</text>
</comment>
<keyword evidence="3 5" id="KW-0698">rRNA processing</keyword>
<dbReference type="InterPro" id="IPR011033">
    <property type="entry name" value="PRC_barrel-like_sf"/>
</dbReference>
<keyword evidence="4 5" id="KW-0143">Chaperone</keyword>
<evidence type="ECO:0000256" key="3">
    <source>
        <dbReference type="ARBA" id="ARBA00022552"/>
    </source>
</evidence>
<keyword evidence="9" id="KW-1185">Reference proteome</keyword>
<comment type="subcellular location">
    <subcellularLocation>
        <location evidence="5">Cytoplasm</location>
    </subcellularLocation>
</comment>
<evidence type="ECO:0000256" key="5">
    <source>
        <dbReference type="HAMAP-Rule" id="MF_00014"/>
    </source>
</evidence>
<dbReference type="InterPro" id="IPR011961">
    <property type="entry name" value="RimM"/>
</dbReference>
<dbReference type="EMBL" id="CP140158">
    <property type="protein sequence ID" value="WQG84889.1"/>
    <property type="molecule type" value="Genomic_DNA"/>
</dbReference>
<feature type="domain" description="RimM N-terminal" evidence="6">
    <location>
        <begin position="10"/>
        <end position="91"/>
    </location>
</feature>
<evidence type="ECO:0000259" key="7">
    <source>
        <dbReference type="Pfam" id="PF24986"/>
    </source>
</evidence>
<dbReference type="InterPro" id="IPR009000">
    <property type="entry name" value="Transl_B-barrel_sf"/>
</dbReference>
<dbReference type="PANTHER" id="PTHR33692">
    <property type="entry name" value="RIBOSOME MATURATION FACTOR RIMM"/>
    <property type="match status" value="1"/>
</dbReference>
<accession>A0ABZ0X304</accession>
<dbReference type="Gene3D" id="2.40.30.60">
    <property type="entry name" value="RimM"/>
    <property type="match status" value="1"/>
</dbReference>
<keyword evidence="1 5" id="KW-0963">Cytoplasm</keyword>
<protein>
    <recommendedName>
        <fullName evidence="5">Ribosome maturation factor RimM</fullName>
    </recommendedName>
</protein>
<evidence type="ECO:0000259" key="6">
    <source>
        <dbReference type="Pfam" id="PF01782"/>
    </source>
</evidence>